<name>A0A024F8E1_9BASI</name>
<dbReference type="SUPFAM" id="SSF48208">
    <property type="entry name" value="Six-hairpin glycosidases"/>
    <property type="match status" value="1"/>
</dbReference>
<proteinExistence type="evidence at transcript level"/>
<dbReference type="InterPro" id="IPR008928">
    <property type="entry name" value="6-hairpin_glycosidase_sf"/>
</dbReference>
<protein>
    <recommendedName>
        <fullName evidence="5">Trehalase</fullName>
        <ecNumber evidence="5">3.2.1.28</ecNumber>
    </recommendedName>
    <alternativeName>
        <fullName evidence="5">Alpha-trehalose glucohydrolase</fullName>
    </alternativeName>
</protein>
<dbReference type="InterPro" id="IPR011120">
    <property type="entry name" value="Trehalase_Ca-bd"/>
</dbReference>
<evidence type="ECO:0000256" key="6">
    <source>
        <dbReference type="SAM" id="MobiDB-lite"/>
    </source>
</evidence>
<dbReference type="Gene3D" id="1.50.10.10">
    <property type="match status" value="1"/>
</dbReference>
<gene>
    <name evidence="8" type="primary">tre2</name>
</gene>
<dbReference type="PROSITE" id="PS00928">
    <property type="entry name" value="TREHALASE_2"/>
    <property type="match status" value="1"/>
</dbReference>
<feature type="domain" description="Neutral trehalase Ca2+ binding" evidence="7">
    <location>
        <begin position="184"/>
        <end position="213"/>
    </location>
</feature>
<evidence type="ECO:0000256" key="3">
    <source>
        <dbReference type="ARBA" id="ARBA00022801"/>
    </source>
</evidence>
<evidence type="ECO:0000256" key="5">
    <source>
        <dbReference type="RuleBase" id="RU361180"/>
    </source>
</evidence>
<accession>A0A024F8E1</accession>
<dbReference type="GO" id="GO:0004555">
    <property type="term" value="F:alpha,alpha-trehalase activity"/>
    <property type="evidence" value="ECO:0007669"/>
    <property type="project" value="UniProtKB-EC"/>
</dbReference>
<evidence type="ECO:0000313" key="8">
    <source>
        <dbReference type="EMBL" id="BAO72962.1"/>
    </source>
</evidence>
<dbReference type="InterPro" id="IPR018232">
    <property type="entry name" value="Glyco_hydro_37_CS"/>
</dbReference>
<dbReference type="EC" id="3.2.1.28" evidence="5"/>
<feature type="compositionally biased region" description="Polar residues" evidence="6">
    <location>
        <begin position="31"/>
        <end position="42"/>
    </location>
</feature>
<evidence type="ECO:0000256" key="1">
    <source>
        <dbReference type="ARBA" id="ARBA00001576"/>
    </source>
</evidence>
<dbReference type="PANTHER" id="PTHR23403">
    <property type="entry name" value="TREHALASE"/>
    <property type="match status" value="1"/>
</dbReference>
<dbReference type="PANTHER" id="PTHR23403:SF6">
    <property type="entry name" value="CYTOSOLIC NEUTRAL TREHALASE-RELATED"/>
    <property type="match status" value="1"/>
</dbReference>
<comment type="catalytic activity">
    <reaction evidence="1 5">
        <text>alpha,alpha-trehalose + H2O = alpha-D-glucose + beta-D-glucose</text>
        <dbReference type="Rhea" id="RHEA:32675"/>
        <dbReference type="ChEBI" id="CHEBI:15377"/>
        <dbReference type="ChEBI" id="CHEBI:15903"/>
        <dbReference type="ChEBI" id="CHEBI:16551"/>
        <dbReference type="ChEBI" id="CHEBI:17925"/>
        <dbReference type="EC" id="3.2.1.28"/>
    </reaction>
</comment>
<reference evidence="8" key="1">
    <citation type="submission" date="2013-10" db="EMBL/GenBank/DDBJ databases">
        <title>Metabolic correlation between polyol and energy-storing carbohydrate under osmotic and oxidative stress condition in Moniliella megachiliensis.</title>
        <authorList>
            <person name="Kobayashi Y."/>
            <person name="Kasumi T."/>
        </authorList>
    </citation>
    <scope>NUCLEOTIDE SEQUENCE</scope>
    <source>
        <strain evidence="8">SN 124A</strain>
    </source>
</reference>
<sequence>MSSPSSNGPPSPTNPFTRNQDAALARRIRRMSTQSAGSNNVFDPNDSDEEADDSNATQPASSQGKWYAPYLRSSTSRLSQGESSLPLPPRLQPAGADLINRPAPGQLADASIVYANSAETQRRRISTPGADLIQRARGTGRGSMSQARPSVERNTDAIIRPRRLSHDPQVQAPRRFIVDVDDTMKRLLAQEDSDGNYQISISDVGPKVMQLGTEESEGYNTFEIRGTYMLSNLLQELALAQEHGRKRIILEESRLTENPVDRLSRMISQSFWNNLTRRIDADALEVILADPKNRSKSVSNRIYVPEADERQIEYYRKLAKDRPDMDLVIEILPHMSKVTPEMVRDFNEKPGLLALDMEEVEDPAHPGQKKLRGKPFVVPGARFNELYNWDSYFIALGLVVDNQVSLAKSITENFIYEIKHYAKILNGNRTYYLLRAQPPFLTDLALQVYSRMDDPPEVKNEWLKKAIQAAIKEYHTVWTCAPRLDPKTGLSRYHPDGLGVPPETEASHFTHVLRPYAEKLGISINEYTRKYDYGEIKEPELDEYFRHDRAVRESGHDTSYRLEKRCADLATIDLQALLYKYEVDIAAAIQEVFGDSLELEDEFVLAGPLPPNYRQGGKDVGDGTKRISTQSPQTSAEWFARAAYRKKQVDLYNWNEGRGLYYDYDTAKEEQSLYESATAFWPLWSGMASEEQAARLVSKSLHKFEAQGGLVSGTEESRGRITLERPNRQWDYPYAWPPHQILAWVGLQRYKYLPHAQRLAYRWIYMMVTAFVNFNGTVPEKFDAIKLTHLIDAEYGNQGLDFKYVPREGFGWMNASFQVGLTFLTKHMRRAVSQGQHPDTFFKTGIQWPETFEF</sequence>
<dbReference type="InterPro" id="IPR012341">
    <property type="entry name" value="6hp_glycosidase-like_sf"/>
</dbReference>
<keyword evidence="3 5" id="KW-0378">Hydrolase</keyword>
<comment type="similarity">
    <text evidence="2 5">Belongs to the glycosyl hydrolase 37 family.</text>
</comment>
<evidence type="ECO:0000256" key="2">
    <source>
        <dbReference type="ARBA" id="ARBA00005615"/>
    </source>
</evidence>
<feature type="compositionally biased region" description="Polar residues" evidence="6">
    <location>
        <begin position="54"/>
        <end position="64"/>
    </location>
</feature>
<organism evidence="8">
    <name type="scientific">Moniliella megachiliensis</name>
    <dbReference type="NCBI Taxonomy" id="203381"/>
    <lineage>
        <taxon>Eukaryota</taxon>
        <taxon>Fungi</taxon>
        <taxon>Dikarya</taxon>
        <taxon>Basidiomycota</taxon>
        <taxon>Ustilaginomycotina</taxon>
        <taxon>Moniliellomycetes</taxon>
        <taxon>Moniliellales</taxon>
        <taxon>Moniliellaceae</taxon>
        <taxon>Moniliella</taxon>
    </lineage>
</organism>
<dbReference type="Pfam" id="PF07492">
    <property type="entry name" value="Trehalase_Ca-bi"/>
    <property type="match status" value="1"/>
</dbReference>
<dbReference type="PRINTS" id="PR00744">
    <property type="entry name" value="GLHYDRLASE37"/>
</dbReference>
<dbReference type="AlphaFoldDB" id="A0A024F8E1"/>
<dbReference type="EMBL" id="AB861465">
    <property type="protein sequence ID" value="BAO72962.1"/>
    <property type="molecule type" value="mRNA"/>
</dbReference>
<dbReference type="InterPro" id="IPR001661">
    <property type="entry name" value="Glyco_hydro_37"/>
</dbReference>
<dbReference type="GO" id="GO:0005509">
    <property type="term" value="F:calcium ion binding"/>
    <property type="evidence" value="ECO:0007669"/>
    <property type="project" value="InterPro"/>
</dbReference>
<keyword evidence="4 5" id="KW-0326">Glycosidase</keyword>
<evidence type="ECO:0000256" key="4">
    <source>
        <dbReference type="ARBA" id="ARBA00023295"/>
    </source>
</evidence>
<evidence type="ECO:0000259" key="7">
    <source>
        <dbReference type="Pfam" id="PF07492"/>
    </source>
</evidence>
<dbReference type="GO" id="GO:0005993">
    <property type="term" value="P:trehalose catabolic process"/>
    <property type="evidence" value="ECO:0007669"/>
    <property type="project" value="InterPro"/>
</dbReference>
<feature type="region of interest" description="Disordered" evidence="6">
    <location>
        <begin position="1"/>
        <end position="67"/>
    </location>
</feature>
<dbReference type="GO" id="GO:0005737">
    <property type="term" value="C:cytoplasm"/>
    <property type="evidence" value="ECO:0007669"/>
    <property type="project" value="InterPro"/>
</dbReference>
<dbReference type="Pfam" id="PF01204">
    <property type="entry name" value="Trehalase"/>
    <property type="match status" value="1"/>
</dbReference>